<dbReference type="InterPro" id="IPR027417">
    <property type="entry name" value="P-loop_NTPase"/>
</dbReference>
<protein>
    <submittedName>
        <fullName evidence="1">Putative kinase</fullName>
    </submittedName>
</protein>
<evidence type="ECO:0000313" key="2">
    <source>
        <dbReference type="Proteomes" id="UP000549971"/>
    </source>
</evidence>
<dbReference type="SUPFAM" id="SSF52540">
    <property type="entry name" value="P-loop containing nucleoside triphosphate hydrolases"/>
    <property type="match status" value="1"/>
</dbReference>
<reference evidence="1 2" key="1">
    <citation type="submission" date="2020-08" db="EMBL/GenBank/DDBJ databases">
        <title>Sequencing the genomes of 1000 actinobacteria strains.</title>
        <authorList>
            <person name="Klenk H.-P."/>
        </authorList>
    </citation>
    <scope>NUCLEOTIDE SEQUENCE [LARGE SCALE GENOMIC DNA]</scope>
    <source>
        <strain evidence="1 2">DSM 28967</strain>
    </source>
</reference>
<accession>A0A7W9JA57</accession>
<comment type="caution">
    <text evidence="1">The sequence shown here is derived from an EMBL/GenBank/DDBJ whole genome shotgun (WGS) entry which is preliminary data.</text>
</comment>
<organism evidence="1 2">
    <name type="scientific">Kribbella italica</name>
    <dbReference type="NCBI Taxonomy" id="1540520"/>
    <lineage>
        <taxon>Bacteria</taxon>
        <taxon>Bacillati</taxon>
        <taxon>Actinomycetota</taxon>
        <taxon>Actinomycetes</taxon>
        <taxon>Propionibacteriales</taxon>
        <taxon>Kribbellaceae</taxon>
        <taxon>Kribbella</taxon>
    </lineage>
</organism>
<gene>
    <name evidence="1" type="ORF">HDA39_005092</name>
</gene>
<name>A0A7W9JA57_9ACTN</name>
<dbReference type="Pfam" id="PF13671">
    <property type="entry name" value="AAA_33"/>
    <property type="match status" value="1"/>
</dbReference>
<keyword evidence="2" id="KW-1185">Reference proteome</keyword>
<dbReference type="Gene3D" id="3.40.50.300">
    <property type="entry name" value="P-loop containing nucleotide triphosphate hydrolases"/>
    <property type="match status" value="1"/>
</dbReference>
<proteinExistence type="predicted"/>
<dbReference type="AlphaFoldDB" id="A0A7W9JA57"/>
<keyword evidence="1" id="KW-0808">Transferase</keyword>
<sequence length="221" mass="23836">MTSTAVAAGVLAYPAESVVVLAGIPGAGKSTLLRRVFPAASAVRVLDSATTRDEWRPVLGGVPYGVWRPLVHLTYYVRVVLAIRRGGPLVIHDCATRPVARRLIGWAARTAGLPVHLIMLDVPEEVARRGQEDRKRVVREASMANHSRRWPELVKQAAEDPGLVVPGAVTAVVLSRGQADQVREIVFTTESGTADRHADGQQRRARVEEALLTPAGVRPSA</sequence>
<evidence type="ECO:0000313" key="1">
    <source>
        <dbReference type="EMBL" id="MBB5838358.1"/>
    </source>
</evidence>
<dbReference type="Proteomes" id="UP000549971">
    <property type="component" value="Unassembled WGS sequence"/>
</dbReference>
<dbReference type="EMBL" id="JACHMY010000001">
    <property type="protein sequence ID" value="MBB5838358.1"/>
    <property type="molecule type" value="Genomic_DNA"/>
</dbReference>
<dbReference type="RefSeq" id="WP_337925888.1">
    <property type="nucleotide sequence ID" value="NZ_JACHMY010000001.1"/>
</dbReference>
<keyword evidence="1" id="KW-0418">Kinase</keyword>
<dbReference type="GO" id="GO:0016301">
    <property type="term" value="F:kinase activity"/>
    <property type="evidence" value="ECO:0007669"/>
    <property type="project" value="UniProtKB-KW"/>
</dbReference>